<comment type="similarity">
    <text evidence="1">Belongs to the lunapark family.</text>
</comment>
<feature type="domain" description="Lunapark zinc ribbon" evidence="2">
    <location>
        <begin position="146"/>
        <end position="195"/>
    </location>
</feature>
<keyword evidence="1" id="KW-0812">Transmembrane</keyword>
<dbReference type="PANTHER" id="PTHR22166:SF12">
    <property type="entry name" value="ENDOPLASMIC RETICULUM JUNCTION FORMATION PROTEIN LUNAPARK"/>
    <property type="match status" value="1"/>
</dbReference>
<keyword evidence="1" id="KW-0863">Zinc-finger</keyword>
<keyword evidence="4" id="KW-1185">Reference proteome</keyword>
<comment type="function">
    <text evidence="1">Plays a role in determining ER morphology.</text>
</comment>
<organism evidence="3 4">
    <name type="scientific">Vittaforma corneae (strain ATCC 50505)</name>
    <name type="common">Microsporidian parasite</name>
    <name type="synonym">Nosema corneum</name>
    <dbReference type="NCBI Taxonomy" id="993615"/>
    <lineage>
        <taxon>Eukaryota</taxon>
        <taxon>Fungi</taxon>
        <taxon>Fungi incertae sedis</taxon>
        <taxon>Microsporidia</taxon>
        <taxon>Nosematidae</taxon>
        <taxon>Vittaforma</taxon>
    </lineage>
</organism>
<dbReference type="InterPro" id="IPR019273">
    <property type="entry name" value="Lunapark_Znf"/>
</dbReference>
<keyword evidence="1" id="KW-0472">Membrane</keyword>
<dbReference type="InParanoid" id="L2GLZ5"/>
<evidence type="ECO:0000259" key="2">
    <source>
        <dbReference type="Pfam" id="PF10058"/>
    </source>
</evidence>
<dbReference type="Pfam" id="PF10058">
    <property type="entry name" value="Zn_ribbon_10"/>
    <property type="match status" value="1"/>
</dbReference>
<protein>
    <recommendedName>
        <fullName evidence="1">Endoplasmic reticulum junction formation protein lunapark</fullName>
    </recommendedName>
</protein>
<feature type="transmembrane region" description="Helical" evidence="1">
    <location>
        <begin position="37"/>
        <end position="56"/>
    </location>
</feature>
<sequence>MGSVFSRKLTIKDKLLNLENEVIKNEYELNVLKRQSYYSTLFISFFSIPIASYFAYIFEIPLIIALALLFMALTGLIYLLKTIKRKKIEYKEKKLSALKQERKSLIEQCKSDVNFSTTKSIIEKYEEEESRSTFFNQLKRKKRSALDSVTDFVLGSDPSNLNALICRKCGVHNGLIDPKNDDFAFFQCYNCDFRNERRGGQKDEKSGI</sequence>
<dbReference type="EMBL" id="JH370137">
    <property type="protein sequence ID" value="ELA41913.1"/>
    <property type="molecule type" value="Genomic_DNA"/>
</dbReference>
<dbReference type="GO" id="GO:0008270">
    <property type="term" value="F:zinc ion binding"/>
    <property type="evidence" value="ECO:0007669"/>
    <property type="project" value="UniProtKB-KW"/>
</dbReference>
<comment type="domain">
    <text evidence="1">The C4-type zinc finger motif is necessary both for its ER three-way tubular junction localization and formation.</text>
</comment>
<dbReference type="OMA" id="CALICEK"/>
<accession>L2GLZ5</accession>
<evidence type="ECO:0000313" key="4">
    <source>
        <dbReference type="Proteomes" id="UP000011082"/>
    </source>
</evidence>
<dbReference type="FunCoup" id="L2GLZ5">
    <property type="interactions" value="12"/>
</dbReference>
<gene>
    <name evidence="3" type="ORF">VICG_01097</name>
</gene>
<dbReference type="STRING" id="993615.L2GLZ5"/>
<dbReference type="GeneID" id="19881808"/>
<evidence type="ECO:0000256" key="1">
    <source>
        <dbReference type="RuleBase" id="RU367073"/>
    </source>
</evidence>
<name>L2GLZ5_VITCO</name>
<proteinExistence type="inferred from homology"/>
<dbReference type="RefSeq" id="XP_007604543.1">
    <property type="nucleotide sequence ID" value="XM_007604481.1"/>
</dbReference>
<dbReference type="VEuPathDB" id="MicrosporidiaDB:VICG_01097"/>
<keyword evidence="1" id="KW-0862">Zinc</keyword>
<dbReference type="GO" id="GO:0071788">
    <property type="term" value="P:endoplasmic reticulum tubular network maintenance"/>
    <property type="evidence" value="ECO:0007669"/>
    <property type="project" value="UniProtKB-UniRule"/>
</dbReference>
<reference evidence="4" key="1">
    <citation type="submission" date="2011-05" db="EMBL/GenBank/DDBJ databases">
        <title>The genome sequence of Vittaforma corneae strain ATCC 50505.</title>
        <authorList>
            <consortium name="The Broad Institute Genome Sequencing Platform"/>
            <person name="Cuomo C."/>
            <person name="Didier E."/>
            <person name="Bowers L."/>
            <person name="Young S.K."/>
            <person name="Zeng Q."/>
            <person name="Gargeya S."/>
            <person name="Fitzgerald M."/>
            <person name="Haas B."/>
            <person name="Abouelleil A."/>
            <person name="Alvarado L."/>
            <person name="Arachchi H.M."/>
            <person name="Berlin A."/>
            <person name="Chapman S.B."/>
            <person name="Gearin G."/>
            <person name="Goldberg J."/>
            <person name="Griggs A."/>
            <person name="Gujja S."/>
            <person name="Hansen M."/>
            <person name="Heiman D."/>
            <person name="Howarth C."/>
            <person name="Larimer J."/>
            <person name="Lui A."/>
            <person name="MacDonald P.J.P."/>
            <person name="McCowen C."/>
            <person name="Montmayeur A."/>
            <person name="Murphy C."/>
            <person name="Neiman D."/>
            <person name="Pearson M."/>
            <person name="Priest M."/>
            <person name="Roberts A."/>
            <person name="Saif S."/>
            <person name="Shea T."/>
            <person name="Sisk P."/>
            <person name="Stolte C."/>
            <person name="Sykes S."/>
            <person name="Wortman J."/>
            <person name="Nusbaum C."/>
            <person name="Birren B."/>
        </authorList>
    </citation>
    <scope>NUCLEOTIDE SEQUENCE [LARGE SCALE GENOMIC DNA]</scope>
    <source>
        <strain evidence="4">ATCC 50505</strain>
    </source>
</reference>
<evidence type="ECO:0000313" key="3">
    <source>
        <dbReference type="EMBL" id="ELA41913.1"/>
    </source>
</evidence>
<dbReference type="Proteomes" id="UP000011082">
    <property type="component" value="Unassembled WGS sequence"/>
</dbReference>
<keyword evidence="1" id="KW-1133">Transmembrane helix</keyword>
<keyword evidence="1" id="KW-0479">Metal-binding</keyword>
<dbReference type="InterPro" id="IPR040115">
    <property type="entry name" value="Lnp"/>
</dbReference>
<feature type="transmembrane region" description="Helical" evidence="1">
    <location>
        <begin position="62"/>
        <end position="80"/>
    </location>
</feature>
<keyword evidence="1" id="KW-0256">Endoplasmic reticulum</keyword>
<dbReference type="PANTHER" id="PTHR22166">
    <property type="entry name" value="ENDOPLASMIC RETICULUM JUNCTION FORMATION PROTEIN LUNAPARK"/>
    <property type="match status" value="1"/>
</dbReference>
<dbReference type="AlphaFoldDB" id="L2GLZ5"/>
<dbReference type="GO" id="GO:1903373">
    <property type="term" value="P:positive regulation of endoplasmic reticulum tubular network organization"/>
    <property type="evidence" value="ECO:0007669"/>
    <property type="project" value="UniProtKB-UniRule"/>
</dbReference>
<dbReference type="OrthoDB" id="1725934at2759"/>
<dbReference type="HOGENOM" id="CLU_088999_0_0_1"/>
<comment type="subcellular location">
    <subcellularLocation>
        <location evidence="1">Endoplasmic reticulum membrane</location>
        <topology evidence="1">Multi-pass membrane protein</topology>
    </subcellularLocation>
</comment>
<dbReference type="GO" id="GO:0098826">
    <property type="term" value="C:endoplasmic reticulum tubular network membrane"/>
    <property type="evidence" value="ECO:0007669"/>
    <property type="project" value="UniProtKB-UniRule"/>
</dbReference>